<protein>
    <submittedName>
        <fullName evidence="1">Uncharacterized protein</fullName>
    </submittedName>
</protein>
<accession>A0A1F7RPS1</accession>
<dbReference type="Gene3D" id="1.10.274.110">
    <property type="match status" value="1"/>
</dbReference>
<comment type="caution">
    <text evidence="1">The sequence shown here is derived from an EMBL/GenBank/DDBJ whole genome shotgun (WGS) entry which is preliminary data.</text>
</comment>
<evidence type="ECO:0000313" key="2">
    <source>
        <dbReference type="Proteomes" id="UP000178526"/>
    </source>
</evidence>
<proteinExistence type="predicted"/>
<evidence type="ECO:0000313" key="1">
    <source>
        <dbReference type="EMBL" id="OGL42897.1"/>
    </source>
</evidence>
<organism evidence="1 2">
    <name type="scientific">Candidatus Schekmanbacteria bacterium GWA2_38_11</name>
    <dbReference type="NCBI Taxonomy" id="1817876"/>
    <lineage>
        <taxon>Bacteria</taxon>
        <taxon>Candidatus Schekmaniibacteriota</taxon>
    </lineage>
</organism>
<dbReference type="InterPro" id="IPR036410">
    <property type="entry name" value="HSP_DnaJ_Cys-rich_dom_sf"/>
</dbReference>
<dbReference type="AlphaFoldDB" id="A0A1F7RPS1"/>
<name>A0A1F7RPS1_9BACT</name>
<dbReference type="SUPFAM" id="SSF57938">
    <property type="entry name" value="DnaJ/Hsp40 cysteine-rich domain"/>
    <property type="match status" value="1"/>
</dbReference>
<dbReference type="InterPro" id="IPR038500">
    <property type="entry name" value="Antitermination_sf"/>
</dbReference>
<dbReference type="EMBL" id="MGDB01000021">
    <property type="protein sequence ID" value="OGL42897.1"/>
    <property type="molecule type" value="Genomic_DNA"/>
</dbReference>
<sequence>MTAVNIIFYPDACLPSGRQSFEKFFLLNKGEIMAKNKRIKCKHCDGEGVISKIEDFAADEWVTGEKESMPVEREECEACNGTGYIEVEKKK</sequence>
<dbReference type="Proteomes" id="UP000178526">
    <property type="component" value="Unassembled WGS sequence"/>
</dbReference>
<reference evidence="1 2" key="1">
    <citation type="journal article" date="2016" name="Nat. Commun.">
        <title>Thousands of microbial genomes shed light on interconnected biogeochemical processes in an aquifer system.</title>
        <authorList>
            <person name="Anantharaman K."/>
            <person name="Brown C.T."/>
            <person name="Hug L.A."/>
            <person name="Sharon I."/>
            <person name="Castelle C.J."/>
            <person name="Probst A.J."/>
            <person name="Thomas B.C."/>
            <person name="Singh A."/>
            <person name="Wilkins M.J."/>
            <person name="Karaoz U."/>
            <person name="Brodie E.L."/>
            <person name="Williams K.H."/>
            <person name="Hubbard S.S."/>
            <person name="Banfield J.F."/>
        </authorList>
    </citation>
    <scope>NUCLEOTIDE SEQUENCE [LARGE SCALE GENOMIC DNA]</scope>
</reference>
<gene>
    <name evidence="1" type="ORF">A2042_02010</name>
</gene>